<gene>
    <name evidence="1" type="ORF">EXY23_04170</name>
</gene>
<comment type="caution">
    <text evidence="1">The sequence shown here is derived from an EMBL/GenBank/DDBJ whole genome shotgun (WGS) entry which is preliminary data.</text>
</comment>
<dbReference type="AlphaFoldDB" id="A0A4R4DVQ3"/>
<keyword evidence="2" id="KW-1185">Reference proteome</keyword>
<dbReference type="Proteomes" id="UP000295023">
    <property type="component" value="Unassembled WGS sequence"/>
</dbReference>
<proteinExistence type="predicted"/>
<organism evidence="1 2">
    <name type="scientific">Roseicella aquatilis</name>
    <dbReference type="NCBI Taxonomy" id="2527868"/>
    <lineage>
        <taxon>Bacteria</taxon>
        <taxon>Pseudomonadati</taxon>
        <taxon>Pseudomonadota</taxon>
        <taxon>Alphaproteobacteria</taxon>
        <taxon>Acetobacterales</taxon>
        <taxon>Roseomonadaceae</taxon>
        <taxon>Roseicella</taxon>
    </lineage>
</organism>
<dbReference type="Pfam" id="PF06707">
    <property type="entry name" value="DUF1194"/>
    <property type="match status" value="1"/>
</dbReference>
<evidence type="ECO:0000313" key="1">
    <source>
        <dbReference type="EMBL" id="TCZ65376.1"/>
    </source>
</evidence>
<name>A0A4R4DVQ3_9PROT</name>
<accession>A0A4R4DVQ3</accession>
<evidence type="ECO:0000313" key="2">
    <source>
        <dbReference type="Proteomes" id="UP000295023"/>
    </source>
</evidence>
<reference evidence="1 2" key="1">
    <citation type="submission" date="2019-03" db="EMBL/GenBank/DDBJ databases">
        <title>Paracraurococcus aquatilis NE82 genome sequence.</title>
        <authorList>
            <person name="Zhao Y."/>
            <person name="Du Z."/>
        </authorList>
    </citation>
    <scope>NUCLEOTIDE SEQUENCE [LARGE SCALE GENOMIC DNA]</scope>
    <source>
        <strain evidence="1 2">NE82</strain>
    </source>
</reference>
<sequence>MEPVDLALCLAVDVSASVDYDEFGLMVGGTAAAFRDPGIAAACAAGPRGAVAVAMLFWSGPWPSMRPPAGGPEVAVPWTRVDGAAAAAALAEAIDNAPRLPLPGATALGEGMAAGLALLARCPAPATRLVLDVSGDGRHNQGRLPGPVRDIGVAAGVTINGLAVLNEEPDLLEHYRAEVIGGPGSFAMDCPDYAAFAAAIREKLAREIGGLLLSGADRLSLSAS</sequence>
<dbReference type="InterPro" id="IPR036465">
    <property type="entry name" value="vWFA_dom_sf"/>
</dbReference>
<dbReference type="OrthoDB" id="9792179at2"/>
<dbReference type="RefSeq" id="WP_132284870.1">
    <property type="nucleotide sequence ID" value="NZ_SKBM01000003.1"/>
</dbReference>
<dbReference type="SUPFAM" id="SSF53300">
    <property type="entry name" value="vWA-like"/>
    <property type="match status" value="1"/>
</dbReference>
<dbReference type="EMBL" id="SKBM01000003">
    <property type="protein sequence ID" value="TCZ65376.1"/>
    <property type="molecule type" value="Genomic_DNA"/>
</dbReference>
<dbReference type="InterPro" id="IPR010607">
    <property type="entry name" value="DUF1194"/>
</dbReference>
<protein>
    <submittedName>
        <fullName evidence="1">DUF1194 domain-containing protein</fullName>
    </submittedName>
</protein>